<dbReference type="SUPFAM" id="SSF52540">
    <property type="entry name" value="P-loop containing nucleoside triphosphate hydrolases"/>
    <property type="match status" value="1"/>
</dbReference>
<evidence type="ECO:0000313" key="11">
    <source>
        <dbReference type="Proteomes" id="UP000515121"/>
    </source>
</evidence>
<sequence length="843" mass="96092">MTQEIKEVCAKGRFSDGLVVNDPSAPKLKLPTEKLAGATKAEEIYQYLMGDEVRMIGVCGMGGIGKTTIMKHVHNNLLEETKFSKLIWTTVSQDFDIRSLQKKIACQLNEELSDDEDTTIRAAKLSEMLRKQGRYVLILDDVWSNFSLVDVGILEPTTDNGCKLVLTTRSEEVVRSMGCKKVQVLCLSADEALQLFLSKVGQDMLPNPTLESIMKDIVGECDGLPLGIVTVAGCMRGISDPLVWENALNELKGYIRNIRDMKDKVFGCLQFSYDRLEQIDQDCFLYCALYPEDHEIYKEEIIGYWMEEGLIDEMGTRKAMDDCGYSILQKLEDNCLLERIEGVTYTKMHDVVRDMALHITRKRFLIKAGMQLEELPNEEEWTDDLEKISLMHNSISTIPQNMKSPKCQKLTTLLLSRNSLKEIPESFFKHIPNLKILDLSNNPIANLPNSISNLENLTALLLHGCGNLDNLPSLSKLQALKKLDLGNTSIKEIPQDLEMVVNLRYLNLRFTERLKEIPNGLLSKLYRLQYLAIHPAPSGATEIRELKKLEFYEGCFSNVGDLNMYASQRKRLHKYLIWVSHRLRYHHYYHSVEYSKMVAFVGFDINSGDGIILPYDIQQLLVIQCKGVKSLNDICGLKDATDLKGCGIFKCEELEYIFSSGSQLQTLESLNLSYLENLKALVEESSVGTFSSLKEIYLYGCGKIKKLLSAKWVLHNLEEITVRHCKEMEEIIESEEEGTGTIKYTLPKLRKLKLSFLPNLKSICSKHGVSDSLQCIEIVDCPELKQIPLHDLDKEKPYPPSLKEICVDPKEWWESVEWDHPQANNVLLPFLKFWDKGHWKQAA</sequence>
<evidence type="ECO:0000256" key="3">
    <source>
        <dbReference type="ARBA" id="ARBA00022737"/>
    </source>
</evidence>
<keyword evidence="6" id="KW-0067">ATP-binding</keyword>
<protein>
    <submittedName>
        <fullName evidence="12">Probable disease resistance protein At4g27220</fullName>
    </submittedName>
</protein>
<evidence type="ECO:0000256" key="1">
    <source>
        <dbReference type="ARBA" id="ARBA00008894"/>
    </source>
</evidence>
<evidence type="ECO:0000259" key="10">
    <source>
        <dbReference type="Pfam" id="PF23598"/>
    </source>
</evidence>
<keyword evidence="4" id="KW-0547">Nucleotide-binding</keyword>
<dbReference type="RefSeq" id="XP_022733426.1">
    <property type="nucleotide sequence ID" value="XM_022877691.1"/>
</dbReference>
<feature type="domain" description="Disease resistance protein At4g27190-like leucine-rich repeats" evidence="8">
    <location>
        <begin position="689"/>
        <end position="787"/>
    </location>
</feature>
<dbReference type="Gene3D" id="1.10.10.10">
    <property type="entry name" value="Winged helix-like DNA-binding domain superfamily/Winged helix DNA-binding domain"/>
    <property type="match status" value="1"/>
</dbReference>
<gene>
    <name evidence="12" type="primary">LOC111287276</name>
</gene>
<dbReference type="PANTHER" id="PTHR33463:SF217">
    <property type="entry name" value="DISEASE RESISTANCE PROTEIN RPS2-LIKE"/>
    <property type="match status" value="1"/>
</dbReference>
<dbReference type="FunFam" id="3.40.50.300:FF:001091">
    <property type="entry name" value="Probable disease resistance protein At1g61300"/>
    <property type="match status" value="1"/>
</dbReference>
<name>A0A6P5Y096_DURZI</name>
<dbReference type="InterPro" id="IPR058922">
    <property type="entry name" value="WHD_DRP"/>
</dbReference>
<proteinExistence type="inferred from homology"/>
<evidence type="ECO:0000256" key="2">
    <source>
        <dbReference type="ARBA" id="ARBA00022614"/>
    </source>
</evidence>
<dbReference type="PROSITE" id="PS51450">
    <property type="entry name" value="LRR"/>
    <property type="match status" value="2"/>
</dbReference>
<organism evidence="11 12">
    <name type="scientific">Durio zibethinus</name>
    <name type="common">Durian</name>
    <dbReference type="NCBI Taxonomy" id="66656"/>
    <lineage>
        <taxon>Eukaryota</taxon>
        <taxon>Viridiplantae</taxon>
        <taxon>Streptophyta</taxon>
        <taxon>Embryophyta</taxon>
        <taxon>Tracheophyta</taxon>
        <taxon>Spermatophyta</taxon>
        <taxon>Magnoliopsida</taxon>
        <taxon>eudicotyledons</taxon>
        <taxon>Gunneridae</taxon>
        <taxon>Pentapetalae</taxon>
        <taxon>rosids</taxon>
        <taxon>malvids</taxon>
        <taxon>Malvales</taxon>
        <taxon>Malvaceae</taxon>
        <taxon>Helicteroideae</taxon>
        <taxon>Durio</taxon>
    </lineage>
</organism>
<dbReference type="InterPro" id="IPR001611">
    <property type="entry name" value="Leu-rich_rpt"/>
</dbReference>
<dbReference type="Pfam" id="PF23559">
    <property type="entry name" value="WHD_DRP"/>
    <property type="match status" value="1"/>
</dbReference>
<dbReference type="AlphaFoldDB" id="A0A6P5Y096"/>
<dbReference type="PRINTS" id="PR00364">
    <property type="entry name" value="DISEASERSIST"/>
</dbReference>
<dbReference type="Pfam" id="PF00931">
    <property type="entry name" value="NB-ARC"/>
    <property type="match status" value="1"/>
</dbReference>
<dbReference type="GeneID" id="111287276"/>
<keyword evidence="5" id="KW-0611">Plant defense</keyword>
<keyword evidence="2" id="KW-0433">Leucine-rich repeat</keyword>
<dbReference type="OrthoDB" id="1926275at2759"/>
<dbReference type="PANTHER" id="PTHR33463">
    <property type="entry name" value="NB-ARC DOMAIN-CONTAINING PROTEIN-RELATED"/>
    <property type="match status" value="1"/>
</dbReference>
<dbReference type="Gene3D" id="1.10.8.430">
    <property type="entry name" value="Helical domain of apoptotic protease-activating factors"/>
    <property type="match status" value="1"/>
</dbReference>
<dbReference type="InterPro" id="IPR050905">
    <property type="entry name" value="Plant_NBS-LRR"/>
</dbReference>
<dbReference type="InterPro" id="IPR055414">
    <property type="entry name" value="LRR_R13L4/SHOC2-like"/>
</dbReference>
<dbReference type="InterPro" id="IPR036388">
    <property type="entry name" value="WH-like_DNA-bd_sf"/>
</dbReference>
<evidence type="ECO:0000259" key="7">
    <source>
        <dbReference type="Pfam" id="PF00931"/>
    </source>
</evidence>
<dbReference type="KEGG" id="dzi:111287276"/>
<dbReference type="GO" id="GO:0006952">
    <property type="term" value="P:defense response"/>
    <property type="evidence" value="ECO:0007669"/>
    <property type="project" value="UniProtKB-KW"/>
</dbReference>
<dbReference type="SMART" id="SM00369">
    <property type="entry name" value="LRR_TYP"/>
    <property type="match status" value="4"/>
</dbReference>
<dbReference type="InterPro" id="IPR002182">
    <property type="entry name" value="NB-ARC"/>
</dbReference>
<dbReference type="Gene3D" id="3.80.10.10">
    <property type="entry name" value="Ribonuclease Inhibitor"/>
    <property type="match status" value="2"/>
</dbReference>
<dbReference type="InterPro" id="IPR027417">
    <property type="entry name" value="P-loop_NTPase"/>
</dbReference>
<feature type="domain" description="NB-ARC" evidence="7">
    <location>
        <begin position="40"/>
        <end position="202"/>
    </location>
</feature>
<dbReference type="InterPro" id="IPR003591">
    <property type="entry name" value="Leu-rich_rpt_typical-subtyp"/>
</dbReference>
<evidence type="ECO:0000256" key="4">
    <source>
        <dbReference type="ARBA" id="ARBA00022741"/>
    </source>
</evidence>
<evidence type="ECO:0000256" key="6">
    <source>
        <dbReference type="ARBA" id="ARBA00022840"/>
    </source>
</evidence>
<keyword evidence="11" id="KW-1185">Reference proteome</keyword>
<dbReference type="Proteomes" id="UP000515121">
    <property type="component" value="Unplaced"/>
</dbReference>
<keyword evidence="3" id="KW-0677">Repeat</keyword>
<dbReference type="InterPro" id="IPR042197">
    <property type="entry name" value="Apaf_helical"/>
</dbReference>
<dbReference type="Pfam" id="PF23598">
    <property type="entry name" value="LRR_14"/>
    <property type="match status" value="1"/>
</dbReference>
<feature type="domain" description="Disease resistance R13L4/SHOC-2-like LRR" evidence="10">
    <location>
        <begin position="410"/>
        <end position="557"/>
    </location>
</feature>
<evidence type="ECO:0000259" key="8">
    <source>
        <dbReference type="Pfam" id="PF23247"/>
    </source>
</evidence>
<dbReference type="FunFam" id="1.10.10.10:FF:000322">
    <property type="entry name" value="Probable disease resistance protein At1g63360"/>
    <property type="match status" value="1"/>
</dbReference>
<dbReference type="Gene3D" id="3.40.50.300">
    <property type="entry name" value="P-loop containing nucleotide triphosphate hydrolases"/>
    <property type="match status" value="1"/>
</dbReference>
<feature type="domain" description="Disease resistance protein winged helix" evidence="9">
    <location>
        <begin position="289"/>
        <end position="356"/>
    </location>
</feature>
<accession>A0A6P5Y096</accession>
<dbReference type="GO" id="GO:0005524">
    <property type="term" value="F:ATP binding"/>
    <property type="evidence" value="ECO:0007669"/>
    <property type="project" value="UniProtKB-KW"/>
</dbReference>
<dbReference type="GO" id="GO:0043531">
    <property type="term" value="F:ADP binding"/>
    <property type="evidence" value="ECO:0007669"/>
    <property type="project" value="InterPro"/>
</dbReference>
<evidence type="ECO:0000256" key="5">
    <source>
        <dbReference type="ARBA" id="ARBA00022821"/>
    </source>
</evidence>
<reference evidence="12" key="1">
    <citation type="submission" date="2025-08" db="UniProtKB">
        <authorList>
            <consortium name="RefSeq"/>
        </authorList>
    </citation>
    <scope>IDENTIFICATION</scope>
    <source>
        <tissue evidence="12">Fruit stalk</tissue>
    </source>
</reference>
<evidence type="ECO:0000259" key="9">
    <source>
        <dbReference type="Pfam" id="PF23559"/>
    </source>
</evidence>
<dbReference type="InterPro" id="IPR032675">
    <property type="entry name" value="LRR_dom_sf"/>
</dbReference>
<dbReference type="InterPro" id="IPR057135">
    <property type="entry name" value="At4g27190-like_LRR"/>
</dbReference>
<dbReference type="Pfam" id="PF23247">
    <property type="entry name" value="LRR_RPS2"/>
    <property type="match status" value="1"/>
</dbReference>
<comment type="similarity">
    <text evidence="1">Belongs to the disease resistance NB-LRR family.</text>
</comment>
<evidence type="ECO:0000313" key="12">
    <source>
        <dbReference type="RefSeq" id="XP_022733426.1"/>
    </source>
</evidence>
<dbReference type="SUPFAM" id="SSF52058">
    <property type="entry name" value="L domain-like"/>
    <property type="match status" value="1"/>
</dbReference>